<evidence type="ECO:0000256" key="1">
    <source>
        <dbReference type="SAM" id="Phobius"/>
    </source>
</evidence>
<keyword evidence="1" id="KW-1133">Transmembrane helix</keyword>
<accession>A0A2X1ACE4</accession>
<reference evidence="2 3" key="1">
    <citation type="submission" date="2018-06" db="EMBL/GenBank/DDBJ databases">
        <authorList>
            <consortium name="Pathogen Informatics"/>
            <person name="Doyle S."/>
        </authorList>
    </citation>
    <scope>NUCLEOTIDE SEQUENCE [LARGE SCALE GENOMIC DNA]</scope>
    <source>
        <strain evidence="2 3">NCTC11165</strain>
    </source>
</reference>
<evidence type="ECO:0000313" key="2">
    <source>
        <dbReference type="EMBL" id="SPU41987.1"/>
    </source>
</evidence>
<dbReference type="Proteomes" id="UP000250358">
    <property type="component" value="Unassembled WGS sequence"/>
</dbReference>
<gene>
    <name evidence="2" type="ORF">NCTC11165_00126</name>
</gene>
<feature type="transmembrane region" description="Helical" evidence="1">
    <location>
        <begin position="19"/>
        <end position="40"/>
    </location>
</feature>
<sequence>MTEAAASSAPAAPADQPEINWTVLLLGFAGMVIGQFMAILDIQIVAASLPQIQAGVGASADEISWIQTAYLIPEVVMIPCRDTCRGCGARRRSSWLPVSASW</sequence>
<keyword evidence="1" id="KW-0812">Transmembrane</keyword>
<protein>
    <submittedName>
        <fullName evidence="2">Drug resistance MFS transporter, drug:H+ antiporter-2 (14 Spanner) (DHA2) family</fullName>
    </submittedName>
</protein>
<name>A0A2X1ACE4_BREDI</name>
<dbReference type="EMBL" id="UAQM01000001">
    <property type="protein sequence ID" value="SPU41987.1"/>
    <property type="molecule type" value="Genomic_DNA"/>
</dbReference>
<organism evidence="2 3">
    <name type="scientific">Brevundimonas diminuta</name>
    <name type="common">Pseudomonas diminuta</name>
    <dbReference type="NCBI Taxonomy" id="293"/>
    <lineage>
        <taxon>Bacteria</taxon>
        <taxon>Pseudomonadati</taxon>
        <taxon>Pseudomonadota</taxon>
        <taxon>Alphaproteobacteria</taxon>
        <taxon>Caulobacterales</taxon>
        <taxon>Caulobacteraceae</taxon>
        <taxon>Brevundimonas</taxon>
    </lineage>
</organism>
<evidence type="ECO:0000313" key="3">
    <source>
        <dbReference type="Proteomes" id="UP000250358"/>
    </source>
</evidence>
<keyword evidence="1" id="KW-0472">Membrane</keyword>
<dbReference type="InterPro" id="IPR036259">
    <property type="entry name" value="MFS_trans_sf"/>
</dbReference>
<dbReference type="AlphaFoldDB" id="A0A2X1ACE4"/>
<proteinExistence type="predicted"/>
<dbReference type="SUPFAM" id="SSF103473">
    <property type="entry name" value="MFS general substrate transporter"/>
    <property type="match status" value="1"/>
</dbReference>